<name>A0A1E4TK71_9ASCO</name>
<sequence length="73" mass="8001">MESMVAAWTQQGIITPLQASQIVLKPPVALGPDNRPISSTDVRKYIACNNIAEAEKRTLPSIVAYASRNKLYT</sequence>
<reference evidence="2" key="1">
    <citation type="submission" date="2016-02" db="EMBL/GenBank/DDBJ databases">
        <title>Comparative genomics of biotechnologically important yeasts.</title>
        <authorList>
            <consortium name="DOE Joint Genome Institute"/>
            <person name="Riley R."/>
            <person name="Haridas S."/>
            <person name="Wolfe K.H."/>
            <person name="Lopes M.R."/>
            <person name="Hittinger C.T."/>
            <person name="Goker M."/>
            <person name="Salamov A."/>
            <person name="Wisecaver J."/>
            <person name="Long T.M."/>
            <person name="Aerts A.L."/>
            <person name="Barry K."/>
            <person name="Choi C."/>
            <person name="Clum A."/>
            <person name="Coughlan A.Y."/>
            <person name="Deshpande S."/>
            <person name="Douglass A.P."/>
            <person name="Hanson S.J."/>
            <person name="Klenk H.-P."/>
            <person name="Labutti K."/>
            <person name="Lapidus A."/>
            <person name="Lindquist E."/>
            <person name="Lipzen A."/>
            <person name="Meier-Kolthoff J.P."/>
            <person name="Ohm R.A."/>
            <person name="Otillar R.P."/>
            <person name="Pangilinan J."/>
            <person name="Peng Y."/>
            <person name="Rokas A."/>
            <person name="Rosa C.A."/>
            <person name="Scheuner C."/>
            <person name="Sibirny A.A."/>
            <person name="Slot J.C."/>
            <person name="Stielow J.B."/>
            <person name="Sun H."/>
            <person name="Kurtzman C.P."/>
            <person name="Blackwell M."/>
            <person name="Jeffries T.W."/>
            <person name="Grigoriev I.V."/>
        </authorList>
    </citation>
    <scope>NUCLEOTIDE SEQUENCE [LARGE SCALE GENOMIC DNA]</scope>
    <source>
        <strain evidence="2">NRRL Y-17796</strain>
    </source>
</reference>
<protein>
    <submittedName>
        <fullName evidence="1">Uncharacterized protein</fullName>
    </submittedName>
</protein>
<dbReference type="Proteomes" id="UP000095023">
    <property type="component" value="Unassembled WGS sequence"/>
</dbReference>
<evidence type="ECO:0000313" key="2">
    <source>
        <dbReference type="Proteomes" id="UP000095023"/>
    </source>
</evidence>
<keyword evidence="2" id="KW-1185">Reference proteome</keyword>
<accession>A0A1E4TK71</accession>
<organism evidence="1 2">
    <name type="scientific">Tortispora caseinolytica NRRL Y-17796</name>
    <dbReference type="NCBI Taxonomy" id="767744"/>
    <lineage>
        <taxon>Eukaryota</taxon>
        <taxon>Fungi</taxon>
        <taxon>Dikarya</taxon>
        <taxon>Ascomycota</taxon>
        <taxon>Saccharomycotina</taxon>
        <taxon>Trigonopsidomycetes</taxon>
        <taxon>Trigonopsidales</taxon>
        <taxon>Trigonopsidaceae</taxon>
        <taxon>Tortispora</taxon>
    </lineage>
</organism>
<evidence type="ECO:0000313" key="1">
    <source>
        <dbReference type="EMBL" id="ODV92152.1"/>
    </source>
</evidence>
<proteinExistence type="predicted"/>
<dbReference type="AlphaFoldDB" id="A0A1E4TK71"/>
<gene>
    <name evidence="1" type="ORF">CANCADRAFT_30396</name>
</gene>
<dbReference type="EMBL" id="KV453841">
    <property type="protein sequence ID" value="ODV92152.1"/>
    <property type="molecule type" value="Genomic_DNA"/>
</dbReference>